<proteinExistence type="predicted"/>
<evidence type="ECO:0000313" key="3">
    <source>
        <dbReference type="Proteomes" id="UP000680365"/>
    </source>
</evidence>
<feature type="region of interest" description="Disordered" evidence="1">
    <location>
        <begin position="364"/>
        <end position="392"/>
    </location>
</feature>
<keyword evidence="3" id="KW-1185">Reference proteome</keyword>
<dbReference type="RefSeq" id="WP_213349703.1">
    <property type="nucleotide sequence ID" value="NZ_JAEDAM010000064.1"/>
</dbReference>
<reference evidence="2 3" key="1">
    <citation type="journal article" date="2021" name="Nat. Commun.">
        <title>Reductive evolution and unique predatory mode in the CPR bacterium Vampirococcus lugosii.</title>
        <authorList>
            <person name="Moreira D."/>
            <person name="Zivanovic Y."/>
            <person name="Lopez-Archilla A.I."/>
            <person name="Iniesto M."/>
            <person name="Lopez-Garcia P."/>
        </authorList>
    </citation>
    <scope>NUCLEOTIDE SEQUENCE [LARGE SCALE GENOMIC DNA]</scope>
    <source>
        <strain evidence="2">Chiprana</strain>
    </source>
</reference>
<accession>A0ABS5QMH8</accession>
<evidence type="ECO:0000313" key="2">
    <source>
        <dbReference type="EMBL" id="MBS8122279.1"/>
    </source>
</evidence>
<dbReference type="EMBL" id="JAEDAM010000064">
    <property type="protein sequence ID" value="MBS8122279.1"/>
    <property type="molecule type" value="Genomic_DNA"/>
</dbReference>
<gene>
    <name evidence="2" type="ORF">VAMP_247n81</name>
</gene>
<dbReference type="Proteomes" id="UP000680365">
    <property type="component" value="Unassembled WGS sequence"/>
</dbReference>
<name>A0ABS5QMH8_9BACT</name>
<organism evidence="2 3">
    <name type="scientific">Candidatus Vampirococcus lugosii</name>
    <dbReference type="NCBI Taxonomy" id="2789015"/>
    <lineage>
        <taxon>Bacteria</taxon>
        <taxon>Candidatus Absconditibacteriota</taxon>
        <taxon>Vampirococcus</taxon>
    </lineage>
</organism>
<protein>
    <recommendedName>
        <fullName evidence="4">Toxic anion resistance protein</fullName>
    </recommendedName>
</protein>
<feature type="compositionally biased region" description="Basic and acidic residues" evidence="1">
    <location>
        <begin position="377"/>
        <end position="392"/>
    </location>
</feature>
<evidence type="ECO:0008006" key="4">
    <source>
        <dbReference type="Google" id="ProtNLM"/>
    </source>
</evidence>
<evidence type="ECO:0000256" key="1">
    <source>
        <dbReference type="SAM" id="MobiDB-lite"/>
    </source>
</evidence>
<sequence length="392" mass="44345">MENNVKDNIQNNNLSNNLANTEIKQIELSEEETKEIQKAFEEAKNFRSIGERITAPIDDIVSKTAKVIDGDPIMSVSDELEKMNGEVQGVYRDIIDNDGSFMKFMKSIPGIGSVVTKIDNAKDDMSFNMKTVEGKIETIFSGFDQAYYSINTSIDMQNNFLDGVEENLGSIVSYKDYIGKKVDELQGRIDNEENEDEKRKLSMFKQNVEFFLTNIVVLIGNLEMAKKRLEMRLDSATKLALSMNSSRPIFKTLLSTAIIETSSQKSIDASMKAMDVMGSTIDKMSSDLTDKAIEGSKKAEEVASKPVVSTTVFMENVTKLKNHFDEIENFREQVAREAKEERKLFGEARAKLDDIKVMNKDDANELKNTLSDEESQEKELVEIMDKEEDKKQ</sequence>
<comment type="caution">
    <text evidence="2">The sequence shown here is derived from an EMBL/GenBank/DDBJ whole genome shotgun (WGS) entry which is preliminary data.</text>
</comment>